<evidence type="ECO:0000256" key="3">
    <source>
        <dbReference type="ARBA" id="ARBA00009466"/>
    </source>
</evidence>
<dbReference type="PANTHER" id="PTHR12596:SF2">
    <property type="entry name" value="EXPORTIN-7 ISOFORM X1"/>
    <property type="match status" value="1"/>
</dbReference>
<dbReference type="InterPro" id="IPR057947">
    <property type="entry name" value="TPR_XPO7/RBP17"/>
</dbReference>
<dbReference type="GO" id="GO:0005049">
    <property type="term" value="F:nuclear export signal receptor activity"/>
    <property type="evidence" value="ECO:0007669"/>
    <property type="project" value="InterPro"/>
</dbReference>
<keyword evidence="8" id="KW-0472">Membrane</keyword>
<name>A0AA35WBI4_GEOBA</name>
<feature type="domain" description="Exportin-7/Ran-binding protein 17 TPR repeats" evidence="9">
    <location>
        <begin position="2"/>
        <end position="235"/>
    </location>
</feature>
<feature type="transmembrane region" description="Helical" evidence="8">
    <location>
        <begin position="328"/>
        <end position="347"/>
    </location>
</feature>
<comment type="subcellular location">
    <subcellularLocation>
        <location evidence="2">Cytoplasm</location>
    </subcellularLocation>
    <subcellularLocation>
        <location evidence="1">Nucleus</location>
    </subcellularLocation>
</comment>
<dbReference type="PANTHER" id="PTHR12596">
    <property type="entry name" value="EXPORTIN 4,7-RELATED"/>
    <property type="match status" value="1"/>
</dbReference>
<keyword evidence="8" id="KW-0812">Transmembrane</keyword>
<keyword evidence="8" id="KW-1133">Transmembrane helix</keyword>
<protein>
    <submittedName>
        <fullName evidence="10">Exportin-7-B</fullName>
    </submittedName>
</protein>
<keyword evidence="4" id="KW-0813">Transport</keyword>
<evidence type="ECO:0000256" key="6">
    <source>
        <dbReference type="ARBA" id="ARBA00022927"/>
    </source>
</evidence>
<dbReference type="Proteomes" id="UP001174909">
    <property type="component" value="Unassembled WGS sequence"/>
</dbReference>
<evidence type="ECO:0000313" key="10">
    <source>
        <dbReference type="EMBL" id="CAI8011156.1"/>
    </source>
</evidence>
<evidence type="ECO:0000256" key="8">
    <source>
        <dbReference type="SAM" id="Phobius"/>
    </source>
</evidence>
<evidence type="ECO:0000256" key="2">
    <source>
        <dbReference type="ARBA" id="ARBA00004496"/>
    </source>
</evidence>
<keyword evidence="11" id="KW-1185">Reference proteome</keyword>
<sequence length="353" mass="40166">MESVVRDNLENPLDDNTIVSQQLDQMATIGRCEYSKTCQLLISLFDTSASVYQSLMQTSSRPPQELALREGQLTWLVYLIGSVIGGRISHTNADHYDSMDGQLVCRVLQLMNMTDLHLPQHGCEHLDKAFLHFFEKFRMVYVSEVVVQKTSKVYQPLAEQLGINDESMLLNVFVRKIVTNLKCWISSSVITNKTLQLLNDLSVGYSSVRKLVKLNTIQFILENHTPEHFPFLSVTHGNLDTRCRTSFYTALGRLLVVELGDDEDKFSSFIRPMTTAAENIRQMFSQQQMGGMVSEEELRRSLVGLCRDVRGVALAFHSRNTYMLLFDWLYPSLCLLLTSSLLLTFTTHAQTAM</sequence>
<keyword evidence="6" id="KW-0653">Protein transport</keyword>
<evidence type="ECO:0000313" key="11">
    <source>
        <dbReference type="Proteomes" id="UP001174909"/>
    </source>
</evidence>
<dbReference type="GO" id="GO:0005737">
    <property type="term" value="C:cytoplasm"/>
    <property type="evidence" value="ECO:0007669"/>
    <property type="project" value="UniProtKB-SubCell"/>
</dbReference>
<comment type="caution">
    <text evidence="10">The sequence shown here is derived from an EMBL/GenBank/DDBJ whole genome shotgun (WGS) entry which is preliminary data.</text>
</comment>
<dbReference type="GO" id="GO:0005643">
    <property type="term" value="C:nuclear pore"/>
    <property type="evidence" value="ECO:0007669"/>
    <property type="project" value="TreeGrafter"/>
</dbReference>
<accession>A0AA35WBI4</accession>
<dbReference type="Pfam" id="PF25795">
    <property type="entry name" value="TPR_XPO7"/>
    <property type="match status" value="1"/>
</dbReference>
<evidence type="ECO:0000256" key="4">
    <source>
        <dbReference type="ARBA" id="ARBA00022448"/>
    </source>
</evidence>
<organism evidence="10 11">
    <name type="scientific">Geodia barretti</name>
    <name type="common">Barrett's horny sponge</name>
    <dbReference type="NCBI Taxonomy" id="519541"/>
    <lineage>
        <taxon>Eukaryota</taxon>
        <taxon>Metazoa</taxon>
        <taxon>Porifera</taxon>
        <taxon>Demospongiae</taxon>
        <taxon>Heteroscleromorpha</taxon>
        <taxon>Tetractinellida</taxon>
        <taxon>Astrophorina</taxon>
        <taxon>Geodiidae</taxon>
        <taxon>Geodia</taxon>
    </lineage>
</organism>
<dbReference type="AlphaFoldDB" id="A0AA35WBI4"/>
<dbReference type="EMBL" id="CASHTH010001083">
    <property type="protein sequence ID" value="CAI8011156.1"/>
    <property type="molecule type" value="Genomic_DNA"/>
</dbReference>
<evidence type="ECO:0000256" key="5">
    <source>
        <dbReference type="ARBA" id="ARBA00022490"/>
    </source>
</evidence>
<comment type="similarity">
    <text evidence="3">Belongs to the exportin family.</text>
</comment>
<dbReference type="InterPro" id="IPR044189">
    <property type="entry name" value="XPO4/7-like"/>
</dbReference>
<gene>
    <name evidence="10" type="ORF">GBAR_LOCUS7252</name>
</gene>
<keyword evidence="5" id="KW-0963">Cytoplasm</keyword>
<evidence type="ECO:0000256" key="1">
    <source>
        <dbReference type="ARBA" id="ARBA00004123"/>
    </source>
</evidence>
<reference evidence="10" key="1">
    <citation type="submission" date="2023-03" db="EMBL/GenBank/DDBJ databases">
        <authorList>
            <person name="Steffen K."/>
            <person name="Cardenas P."/>
        </authorList>
    </citation>
    <scope>NUCLEOTIDE SEQUENCE</scope>
</reference>
<keyword evidence="7" id="KW-0539">Nucleus</keyword>
<proteinExistence type="inferred from homology"/>
<evidence type="ECO:0000256" key="7">
    <source>
        <dbReference type="ARBA" id="ARBA00023242"/>
    </source>
</evidence>
<dbReference type="GO" id="GO:0006611">
    <property type="term" value="P:protein export from nucleus"/>
    <property type="evidence" value="ECO:0007669"/>
    <property type="project" value="TreeGrafter"/>
</dbReference>
<evidence type="ECO:0000259" key="9">
    <source>
        <dbReference type="Pfam" id="PF25795"/>
    </source>
</evidence>